<dbReference type="PROSITE" id="PS50109">
    <property type="entry name" value="HIS_KIN"/>
    <property type="match status" value="1"/>
</dbReference>
<name>A0ABM6Q304_9FLAO</name>
<organism evidence="10 11">
    <name type="scientific">Polaribacter sejongensis</name>
    <dbReference type="NCBI Taxonomy" id="985043"/>
    <lineage>
        <taxon>Bacteria</taxon>
        <taxon>Pseudomonadati</taxon>
        <taxon>Bacteroidota</taxon>
        <taxon>Flavobacteriia</taxon>
        <taxon>Flavobacteriales</taxon>
        <taxon>Flavobacteriaceae</taxon>
    </lineage>
</organism>
<comment type="catalytic activity">
    <reaction evidence="1">
        <text>ATP + protein L-histidine = ADP + protein N-phospho-L-histidine.</text>
        <dbReference type="EC" id="2.7.13.3"/>
    </reaction>
</comment>
<evidence type="ECO:0000256" key="6">
    <source>
        <dbReference type="SAM" id="Coils"/>
    </source>
</evidence>
<proteinExistence type="predicted"/>
<feature type="domain" description="PAS" evidence="8">
    <location>
        <begin position="436"/>
        <end position="481"/>
    </location>
</feature>
<dbReference type="InterPro" id="IPR000014">
    <property type="entry name" value="PAS"/>
</dbReference>
<keyword evidence="5 10" id="KW-0418">Kinase</keyword>
<evidence type="ECO:0000313" key="11">
    <source>
        <dbReference type="Proteomes" id="UP000232721"/>
    </source>
</evidence>
<dbReference type="SMART" id="SM00387">
    <property type="entry name" value="HATPase_c"/>
    <property type="match status" value="1"/>
</dbReference>
<feature type="domain" description="PAC" evidence="9">
    <location>
        <begin position="509"/>
        <end position="561"/>
    </location>
</feature>
<dbReference type="PRINTS" id="PR00344">
    <property type="entry name" value="BCTRLSENSOR"/>
</dbReference>
<dbReference type="SMART" id="SM00388">
    <property type="entry name" value="HisKA"/>
    <property type="match status" value="1"/>
</dbReference>
<dbReference type="PANTHER" id="PTHR43304:SF1">
    <property type="entry name" value="PAC DOMAIN-CONTAINING PROTEIN"/>
    <property type="match status" value="1"/>
</dbReference>
<evidence type="ECO:0000259" key="8">
    <source>
        <dbReference type="PROSITE" id="PS50112"/>
    </source>
</evidence>
<feature type="domain" description="Histidine kinase" evidence="7">
    <location>
        <begin position="579"/>
        <end position="788"/>
    </location>
</feature>
<dbReference type="SMART" id="SM00091">
    <property type="entry name" value="PAS"/>
    <property type="match status" value="4"/>
</dbReference>
<dbReference type="InterPro" id="IPR036890">
    <property type="entry name" value="HATPase_C_sf"/>
</dbReference>
<dbReference type="NCBIfam" id="TIGR00229">
    <property type="entry name" value="sensory_box"/>
    <property type="match status" value="3"/>
</dbReference>
<dbReference type="EMBL" id="CP019336">
    <property type="protein sequence ID" value="AUC23650.1"/>
    <property type="molecule type" value="Genomic_DNA"/>
</dbReference>
<keyword evidence="3" id="KW-0597">Phosphoprotein</keyword>
<dbReference type="InterPro" id="IPR035965">
    <property type="entry name" value="PAS-like_dom_sf"/>
</dbReference>
<sequence length="794" mass="91229">MNTPLKENQDQIGILQRALKREKAARKAAEKILEDKSRELYSKSEELTELLNEKSSTLEGVFKNINDAYLVMDLYGNVLKMNEVAVEVFGYDINEEAFNLSKIVYKEDLEYTAKSFNKLYTEGSFNDYTARIVDKNNNLKWIEVNCSLIYNKENKPIAAQGIIRDISEWVRMKKQLEDQKHQLSIIINNSPIGITLSRNDQKGLLLINNSLKEMLGYSSEEFDNIKVGDLTHPEDIEKSKKLTDQLYRGIISTYNLEKRYIKKNGNILWAKVTVTAVKDDNNIINYNVVTVEDIEKERLDKEKIIESENRLSALVLNLNSGIILEDENRKIVLSNTKFCQLFNIDVQPTDLIGMDCREASEQNKVLFKDSSNFVQRMNEIVENKVAVFGEELKMVDGKILERNYTPVIVNGKIKGYLWAFSDVTLEKKYNLSLEVEKEKYSNIIANMNLGLVEINIDDQISMVNQSFLEMSGYAKEELLGKIGRDIFTFNGDLDIIKDQKEKRLRGESTSYELKTKNKKGETKYWLVSAAPNYNLFGENIGSIALSLDITEIKKLELQKEQILKELENSNEHLHEYAHIVSHDLKSPLRSLEALISWIKTDNEGKFDEMTLQNFDLLETTLETMEKLISDVLEYSSAGSSTQEDQEVNLNTTLCDLQKVLFIPENISVNVLKVLPVLKGDKTKFQQLFQNFISNAIKFCDKETGLVEIDYKDKGTFHQFSVKDNGIGIEKKYHSKIFEVFTSLNKRKDSTGIGLSIVKKIIDLHEGEIWLESESNKGTTFYFTIKKKLNEDRTT</sequence>
<evidence type="ECO:0000313" key="10">
    <source>
        <dbReference type="EMBL" id="AUC23650.1"/>
    </source>
</evidence>
<dbReference type="InterPro" id="IPR003661">
    <property type="entry name" value="HisK_dim/P_dom"/>
</dbReference>
<feature type="domain" description="PAC" evidence="9">
    <location>
        <begin position="126"/>
        <end position="178"/>
    </location>
</feature>
<evidence type="ECO:0000256" key="1">
    <source>
        <dbReference type="ARBA" id="ARBA00000085"/>
    </source>
</evidence>
<dbReference type="EC" id="2.7.13.3" evidence="2"/>
<dbReference type="InterPro" id="IPR000700">
    <property type="entry name" value="PAS-assoc_C"/>
</dbReference>
<dbReference type="GO" id="GO:0016301">
    <property type="term" value="F:kinase activity"/>
    <property type="evidence" value="ECO:0007669"/>
    <property type="project" value="UniProtKB-KW"/>
</dbReference>
<dbReference type="Gene3D" id="3.30.450.20">
    <property type="entry name" value="PAS domain"/>
    <property type="match status" value="4"/>
</dbReference>
<dbReference type="CDD" id="cd00082">
    <property type="entry name" value="HisKA"/>
    <property type="match status" value="1"/>
</dbReference>
<evidence type="ECO:0000256" key="3">
    <source>
        <dbReference type="ARBA" id="ARBA00022553"/>
    </source>
</evidence>
<dbReference type="InterPro" id="IPR001610">
    <property type="entry name" value="PAC"/>
</dbReference>
<feature type="domain" description="PAC" evidence="9">
    <location>
        <begin position="254"/>
        <end position="306"/>
    </location>
</feature>
<protein>
    <recommendedName>
        <fullName evidence="2">histidine kinase</fullName>
        <ecNumber evidence="2">2.7.13.3</ecNumber>
    </recommendedName>
</protein>
<dbReference type="SUPFAM" id="SSF47384">
    <property type="entry name" value="Homodimeric domain of signal transducing histidine kinase"/>
    <property type="match status" value="1"/>
</dbReference>
<dbReference type="Proteomes" id="UP000232721">
    <property type="component" value="Chromosome"/>
</dbReference>
<evidence type="ECO:0000256" key="5">
    <source>
        <dbReference type="ARBA" id="ARBA00022777"/>
    </source>
</evidence>
<dbReference type="PANTHER" id="PTHR43304">
    <property type="entry name" value="PHYTOCHROME-LIKE PROTEIN CPH1"/>
    <property type="match status" value="1"/>
</dbReference>
<evidence type="ECO:0000256" key="2">
    <source>
        <dbReference type="ARBA" id="ARBA00012438"/>
    </source>
</evidence>
<dbReference type="CDD" id="cd00130">
    <property type="entry name" value="PAS"/>
    <property type="match status" value="3"/>
</dbReference>
<gene>
    <name evidence="10" type="ORF">BTO15_16795</name>
</gene>
<keyword evidence="6" id="KW-0175">Coiled coil</keyword>
<dbReference type="SUPFAM" id="SSF55785">
    <property type="entry name" value="PYP-like sensor domain (PAS domain)"/>
    <property type="match status" value="4"/>
</dbReference>
<dbReference type="SMART" id="SM00086">
    <property type="entry name" value="PAC"/>
    <property type="match status" value="3"/>
</dbReference>
<evidence type="ECO:0000259" key="9">
    <source>
        <dbReference type="PROSITE" id="PS50113"/>
    </source>
</evidence>
<keyword evidence="4" id="KW-0808">Transferase</keyword>
<feature type="domain" description="PAS" evidence="8">
    <location>
        <begin position="54"/>
        <end position="123"/>
    </location>
</feature>
<feature type="coiled-coil region" evidence="6">
    <location>
        <begin position="5"/>
        <end position="53"/>
    </location>
</feature>
<dbReference type="Gene3D" id="3.30.565.10">
    <property type="entry name" value="Histidine kinase-like ATPase, C-terminal domain"/>
    <property type="match status" value="1"/>
</dbReference>
<dbReference type="InterPro" id="IPR036097">
    <property type="entry name" value="HisK_dim/P_sf"/>
</dbReference>
<dbReference type="InterPro" id="IPR003594">
    <property type="entry name" value="HATPase_dom"/>
</dbReference>
<feature type="domain" description="PAS" evidence="8">
    <location>
        <begin position="179"/>
        <end position="250"/>
    </location>
</feature>
<dbReference type="Pfam" id="PF00512">
    <property type="entry name" value="HisKA"/>
    <property type="match status" value="1"/>
</dbReference>
<reference evidence="10 11" key="1">
    <citation type="submission" date="2017-02" db="EMBL/GenBank/DDBJ databases">
        <title>Trade-off between light-utilization and light-protection in marine flavobacteria.</title>
        <authorList>
            <person name="Kumagai Y."/>
            <person name="Yoshizawa S."/>
            <person name="Kogure K."/>
            <person name="Iwasaki W."/>
        </authorList>
    </citation>
    <scope>NUCLEOTIDE SEQUENCE [LARGE SCALE GENOMIC DNA]</scope>
    <source>
        <strain evidence="10 11">KCTC 23670</strain>
    </source>
</reference>
<dbReference type="RefSeq" id="WP_208889683.1">
    <property type="nucleotide sequence ID" value="NZ_CP019336.1"/>
</dbReference>
<dbReference type="Gene3D" id="1.10.287.130">
    <property type="match status" value="1"/>
</dbReference>
<evidence type="ECO:0000259" key="7">
    <source>
        <dbReference type="PROSITE" id="PS50109"/>
    </source>
</evidence>
<dbReference type="SUPFAM" id="SSF55874">
    <property type="entry name" value="ATPase domain of HSP90 chaperone/DNA topoisomerase II/histidine kinase"/>
    <property type="match status" value="1"/>
</dbReference>
<dbReference type="Pfam" id="PF02518">
    <property type="entry name" value="HATPase_c"/>
    <property type="match status" value="1"/>
</dbReference>
<dbReference type="Pfam" id="PF13426">
    <property type="entry name" value="PAS_9"/>
    <property type="match status" value="4"/>
</dbReference>
<evidence type="ECO:0000256" key="4">
    <source>
        <dbReference type="ARBA" id="ARBA00022679"/>
    </source>
</evidence>
<dbReference type="InterPro" id="IPR052162">
    <property type="entry name" value="Sensor_kinase/Photoreceptor"/>
</dbReference>
<dbReference type="PROSITE" id="PS50112">
    <property type="entry name" value="PAS"/>
    <property type="match status" value="3"/>
</dbReference>
<dbReference type="PROSITE" id="PS50113">
    <property type="entry name" value="PAC"/>
    <property type="match status" value="3"/>
</dbReference>
<dbReference type="InterPro" id="IPR004358">
    <property type="entry name" value="Sig_transdc_His_kin-like_C"/>
</dbReference>
<accession>A0ABM6Q304</accession>
<keyword evidence="11" id="KW-1185">Reference proteome</keyword>
<dbReference type="InterPro" id="IPR005467">
    <property type="entry name" value="His_kinase_dom"/>
</dbReference>